<dbReference type="InterPro" id="IPR032675">
    <property type="entry name" value="LRR_dom_sf"/>
</dbReference>
<dbReference type="InterPro" id="IPR001810">
    <property type="entry name" value="F-box_dom"/>
</dbReference>
<dbReference type="InterPro" id="IPR055411">
    <property type="entry name" value="LRR_FXL15/At3g58940/PEG3-like"/>
</dbReference>
<dbReference type="InterPro" id="IPR050232">
    <property type="entry name" value="FBL13/AtMIF1-like"/>
</dbReference>
<dbReference type="CDD" id="cd22160">
    <property type="entry name" value="F-box_AtFBL13-like"/>
    <property type="match status" value="1"/>
</dbReference>
<feature type="domain" description="F-box" evidence="1">
    <location>
        <begin position="8"/>
        <end position="61"/>
    </location>
</feature>
<dbReference type="AlphaFoldDB" id="A0AAP0DFV1"/>
<dbReference type="Pfam" id="PF08387">
    <property type="entry name" value="FBD"/>
    <property type="match status" value="1"/>
</dbReference>
<dbReference type="EMBL" id="JBCNJP010000008">
    <property type="protein sequence ID" value="KAK9074365.1"/>
    <property type="molecule type" value="Genomic_DNA"/>
</dbReference>
<dbReference type="InterPro" id="IPR036047">
    <property type="entry name" value="F-box-like_dom_sf"/>
</dbReference>
<dbReference type="InterPro" id="IPR006566">
    <property type="entry name" value="FBD"/>
</dbReference>
<dbReference type="Proteomes" id="UP001408789">
    <property type="component" value="Unassembled WGS sequence"/>
</dbReference>
<dbReference type="PROSITE" id="PS50181">
    <property type="entry name" value="FBOX"/>
    <property type="match status" value="1"/>
</dbReference>
<dbReference type="Pfam" id="PF24758">
    <property type="entry name" value="LRR_At5g56370"/>
    <property type="match status" value="1"/>
</dbReference>
<proteinExistence type="predicted"/>
<evidence type="ECO:0000313" key="2">
    <source>
        <dbReference type="EMBL" id="KAK9074365.1"/>
    </source>
</evidence>
<dbReference type="PANTHER" id="PTHR31900:SF31">
    <property type="entry name" value="F-BOX_LRR-REPEAT PROTEIN 13-LIKE"/>
    <property type="match status" value="1"/>
</dbReference>
<evidence type="ECO:0000313" key="3">
    <source>
        <dbReference type="Proteomes" id="UP001408789"/>
    </source>
</evidence>
<reference evidence="2 3" key="1">
    <citation type="submission" date="2024-04" db="EMBL/GenBank/DDBJ databases">
        <title>The reference genome of an endangered Asteraceae, Deinandra increscens subsp. villosa, native to the Central Coast of California.</title>
        <authorList>
            <person name="Guilliams M."/>
            <person name="Hasenstab-Lehman K."/>
            <person name="Meyer R."/>
            <person name="Mcevoy S."/>
        </authorList>
    </citation>
    <scope>NUCLEOTIDE SEQUENCE [LARGE SCALE GENOMIC DNA]</scope>
    <source>
        <tissue evidence="2">Leaf</tissue>
    </source>
</reference>
<dbReference type="SUPFAM" id="SSF81383">
    <property type="entry name" value="F-box domain"/>
    <property type="match status" value="1"/>
</dbReference>
<sequence>MSCSDNVDDRLSVLPDDILSQILSRMPSTFAVRTSVLSKRWRYSWMLVTIIDFDDQYVHRIGGLYSFITFVDRVLELCKTSHVINLFRLRLSEIFPKESRVLKWIEKAVRLNVRELDLQVHTLRFPVSLFACQALTKLRLECRRVYDYDLSECRVNLPCLKTLEMVGFVNSYADIFKLISGSPVLESLSFEVRWRPHLDETDCIFNIPTLKRLKITSPSLANRSNRVVLNVPNLEYLFVGGELDSLFVTENVSSLVEACVSFSYIRFVQCPLWFNLLKGLSGVKSLSVQHNPSTTPVPNFPNMKRLELKSCWNRGQILQFLKSSPQLEHLYVEKLEYSDWTKPKRLPVCMLSKLTAINLSNCNGQKWEMKFLRYILGHAEVLKTLTVTWGNIGPVKEKRLHMKLPAFPRASRCCEIHVPGSGSPSTIVKRTGQFELLHLGKEKFVTMNKIYTFHSLN</sequence>
<dbReference type="InterPro" id="IPR053781">
    <property type="entry name" value="F-box_AtFBL13-like"/>
</dbReference>
<organism evidence="2 3">
    <name type="scientific">Deinandra increscens subsp. villosa</name>
    <dbReference type="NCBI Taxonomy" id="3103831"/>
    <lineage>
        <taxon>Eukaryota</taxon>
        <taxon>Viridiplantae</taxon>
        <taxon>Streptophyta</taxon>
        <taxon>Embryophyta</taxon>
        <taxon>Tracheophyta</taxon>
        <taxon>Spermatophyta</taxon>
        <taxon>Magnoliopsida</taxon>
        <taxon>eudicotyledons</taxon>
        <taxon>Gunneridae</taxon>
        <taxon>Pentapetalae</taxon>
        <taxon>asterids</taxon>
        <taxon>campanulids</taxon>
        <taxon>Asterales</taxon>
        <taxon>Asteraceae</taxon>
        <taxon>Asteroideae</taxon>
        <taxon>Heliantheae alliance</taxon>
        <taxon>Madieae</taxon>
        <taxon>Madiinae</taxon>
        <taxon>Deinandra</taxon>
    </lineage>
</organism>
<protein>
    <recommendedName>
        <fullName evidence="1">F-box domain-containing protein</fullName>
    </recommendedName>
</protein>
<dbReference type="SUPFAM" id="SSF52047">
    <property type="entry name" value="RNI-like"/>
    <property type="match status" value="1"/>
</dbReference>
<comment type="caution">
    <text evidence="2">The sequence shown here is derived from an EMBL/GenBank/DDBJ whole genome shotgun (WGS) entry which is preliminary data.</text>
</comment>
<gene>
    <name evidence="2" type="ORF">SSX86_006963</name>
</gene>
<keyword evidence="3" id="KW-1185">Reference proteome</keyword>
<accession>A0AAP0DFV1</accession>
<dbReference type="Pfam" id="PF00646">
    <property type="entry name" value="F-box"/>
    <property type="match status" value="1"/>
</dbReference>
<name>A0AAP0DFV1_9ASTR</name>
<dbReference type="Gene3D" id="3.80.10.10">
    <property type="entry name" value="Ribonuclease Inhibitor"/>
    <property type="match status" value="1"/>
</dbReference>
<evidence type="ECO:0000259" key="1">
    <source>
        <dbReference type="PROSITE" id="PS50181"/>
    </source>
</evidence>
<dbReference type="SMART" id="SM00579">
    <property type="entry name" value="FBD"/>
    <property type="match status" value="1"/>
</dbReference>
<dbReference type="PANTHER" id="PTHR31900">
    <property type="entry name" value="F-BOX/RNI SUPERFAMILY PROTEIN-RELATED"/>
    <property type="match status" value="1"/>
</dbReference>